<feature type="transmembrane region" description="Helical" evidence="5">
    <location>
        <begin position="35"/>
        <end position="55"/>
    </location>
</feature>
<dbReference type="RefSeq" id="WP_153123092.1">
    <property type="nucleotide sequence ID" value="NZ_VZCB01000052.1"/>
</dbReference>
<evidence type="ECO:0000313" key="6">
    <source>
        <dbReference type="EMBL" id="MQN80533.1"/>
    </source>
</evidence>
<evidence type="ECO:0000256" key="1">
    <source>
        <dbReference type="ARBA" id="ARBA00004370"/>
    </source>
</evidence>
<dbReference type="AlphaFoldDB" id="A0A6G1TZ10"/>
<evidence type="ECO:0000313" key="7">
    <source>
        <dbReference type="Proteomes" id="UP000480425"/>
    </source>
</evidence>
<protein>
    <submittedName>
        <fullName evidence="6">CD225/dispanin family protein</fullName>
    </submittedName>
</protein>
<name>A0A6G1TZ10_9BACT</name>
<feature type="transmembrane region" description="Helical" evidence="5">
    <location>
        <begin position="84"/>
        <end position="106"/>
    </location>
</feature>
<dbReference type="Pfam" id="PF04505">
    <property type="entry name" value="CD225"/>
    <property type="match status" value="1"/>
</dbReference>
<comment type="subcellular location">
    <subcellularLocation>
        <location evidence="1">Membrane</location>
    </subcellularLocation>
</comment>
<dbReference type="InterPro" id="IPR051423">
    <property type="entry name" value="CD225/Dispanin"/>
</dbReference>
<reference evidence="6 7" key="1">
    <citation type="submission" date="2019-09" db="EMBL/GenBank/DDBJ databases">
        <title>Distinct polysaccharide growth profiles of human intestinal Prevotella copri isolates.</title>
        <authorList>
            <person name="Fehlner-Peach H."/>
            <person name="Magnabosco C."/>
            <person name="Raghavan V."/>
            <person name="Scher J.U."/>
            <person name="Tett A."/>
            <person name="Cox L.M."/>
            <person name="Gottsegen C."/>
            <person name="Watters A."/>
            <person name="Wiltshire- Gordon J.D."/>
            <person name="Segata N."/>
            <person name="Bonneau R."/>
            <person name="Littman D.R."/>
        </authorList>
    </citation>
    <scope>NUCLEOTIDE SEQUENCE [LARGE SCALE GENOMIC DNA]</scope>
    <source>
        <strain evidence="7">iA622</strain>
    </source>
</reference>
<dbReference type="Proteomes" id="UP000480425">
    <property type="component" value="Unassembled WGS sequence"/>
</dbReference>
<comment type="caution">
    <text evidence="6">The sequence shown here is derived from an EMBL/GenBank/DDBJ whole genome shotgun (WGS) entry which is preliminary data.</text>
</comment>
<dbReference type="PANTHER" id="PTHR14948">
    <property type="entry name" value="NG5"/>
    <property type="match status" value="1"/>
</dbReference>
<evidence type="ECO:0000256" key="5">
    <source>
        <dbReference type="SAM" id="Phobius"/>
    </source>
</evidence>
<organism evidence="6 7">
    <name type="scientific">Segatella copri</name>
    <dbReference type="NCBI Taxonomy" id="165179"/>
    <lineage>
        <taxon>Bacteria</taxon>
        <taxon>Pseudomonadati</taxon>
        <taxon>Bacteroidota</taxon>
        <taxon>Bacteroidia</taxon>
        <taxon>Bacteroidales</taxon>
        <taxon>Prevotellaceae</taxon>
        <taxon>Segatella</taxon>
    </lineage>
</organism>
<keyword evidence="2 5" id="KW-0812">Transmembrane</keyword>
<evidence type="ECO:0000256" key="2">
    <source>
        <dbReference type="ARBA" id="ARBA00022692"/>
    </source>
</evidence>
<dbReference type="GO" id="GO:0016020">
    <property type="term" value="C:membrane"/>
    <property type="evidence" value="ECO:0007669"/>
    <property type="project" value="UniProtKB-SubCell"/>
</dbReference>
<dbReference type="InterPro" id="IPR007593">
    <property type="entry name" value="CD225/Dispanin_fam"/>
</dbReference>
<evidence type="ECO:0000256" key="3">
    <source>
        <dbReference type="ARBA" id="ARBA00022989"/>
    </source>
</evidence>
<accession>A0A6G1TZ10</accession>
<dbReference type="OrthoDB" id="9815705at2"/>
<dbReference type="EMBL" id="VZCB01000052">
    <property type="protein sequence ID" value="MQN80533.1"/>
    <property type="molecule type" value="Genomic_DNA"/>
</dbReference>
<gene>
    <name evidence="6" type="ORF">F7D73_06130</name>
</gene>
<keyword evidence="3 5" id="KW-1133">Transmembrane helix</keyword>
<proteinExistence type="predicted"/>
<sequence length="109" mass="11899">MPNVKPNGLYSYIMEQNFQEQQASTPMPPKPDNNLVLAIVCTVCCCLPFGIVGIIKASKVNGLYLTKQYEAATLMAQDAKKWSIIGIITGLVIQVIYVIFYGAALASQL</sequence>
<keyword evidence="4 5" id="KW-0472">Membrane</keyword>
<evidence type="ECO:0000256" key="4">
    <source>
        <dbReference type="ARBA" id="ARBA00023136"/>
    </source>
</evidence>
<dbReference type="PANTHER" id="PTHR14948:SF44">
    <property type="entry name" value="PROLINE-RICH TRANSMEMBRANE PROTEIN 1-LIKE"/>
    <property type="match status" value="1"/>
</dbReference>